<accession>A0A7R5L8I0</accession>
<organism evidence="1 2">
    <name type="scientific">Pipra filicauda</name>
    <name type="common">Wire-tailed manakin</name>
    <dbReference type="NCBI Taxonomy" id="649802"/>
    <lineage>
        <taxon>Eukaryota</taxon>
        <taxon>Metazoa</taxon>
        <taxon>Chordata</taxon>
        <taxon>Craniata</taxon>
        <taxon>Vertebrata</taxon>
        <taxon>Euteleostomi</taxon>
        <taxon>Archelosauria</taxon>
        <taxon>Archosauria</taxon>
        <taxon>Dinosauria</taxon>
        <taxon>Saurischia</taxon>
        <taxon>Theropoda</taxon>
        <taxon>Coelurosauria</taxon>
        <taxon>Aves</taxon>
        <taxon>Neognathae</taxon>
        <taxon>Neoaves</taxon>
        <taxon>Telluraves</taxon>
        <taxon>Australaves</taxon>
        <taxon>Passeriformes</taxon>
        <taxon>Pipridae</taxon>
        <taxon>Pipra</taxon>
    </lineage>
</organism>
<protein>
    <submittedName>
        <fullName evidence="2">Translation initiation factor IF-2-like</fullName>
    </submittedName>
</protein>
<dbReference type="RefSeq" id="XP_039247156.1">
    <property type="nucleotide sequence ID" value="XM_039391222.1"/>
</dbReference>
<evidence type="ECO:0000313" key="1">
    <source>
        <dbReference type="Proteomes" id="UP000504627"/>
    </source>
</evidence>
<dbReference type="Proteomes" id="UP000504627">
    <property type="component" value="Unplaced"/>
</dbReference>
<evidence type="ECO:0000313" key="2">
    <source>
        <dbReference type="RefSeq" id="XP_039247156.1"/>
    </source>
</evidence>
<dbReference type="GeneID" id="120325283"/>
<gene>
    <name evidence="2" type="primary">LOC120325283</name>
</gene>
<name>A0A7R5L8I0_9PASS</name>
<keyword evidence="1" id="KW-1185">Reference proteome</keyword>
<dbReference type="AlphaFoldDB" id="A0A7R5L8I0"/>
<reference evidence="2" key="1">
    <citation type="submission" date="2025-08" db="UniProtKB">
        <authorList>
            <consortium name="RefSeq"/>
        </authorList>
    </citation>
    <scope>IDENTIFICATION</scope>
    <source>
        <tissue evidence="2">Muscle</tissue>
    </source>
</reference>
<dbReference type="InParanoid" id="A0A7R5L8I0"/>
<sequence length="258" mass="26307">MGPAASKEDEAVETVLQYIISLGEPVSDETAPKGLMAWVRARNLLPTARTSFPVSTRDAVKELFWDEISTGSGATRTCTLLWRLAVGSLQELSPERRELIKVRTALSGGGGTTAGPRPVRSAVGEIPVPAAAQLRMLGPLKAAGSPPFSTVHVAAGRVGAAGTSLAAENEAGAAPAAPLSPAAARSAVSLLTVPAAAHVSTGPTLLGASASLDGAASLAPDATMQPGREPLWIAAMATDAVFGQKTNKQTKKQTTVSR</sequence>
<proteinExistence type="predicted"/>